<dbReference type="Gene3D" id="1.20.5.4130">
    <property type="match status" value="1"/>
</dbReference>
<dbReference type="PRINTS" id="PR00364">
    <property type="entry name" value="DISEASERSIST"/>
</dbReference>
<dbReference type="SUPFAM" id="SSF52540">
    <property type="entry name" value="P-loop containing nucleoside triphosphate hydrolases"/>
    <property type="match status" value="1"/>
</dbReference>
<keyword evidence="3" id="KW-0547">Nucleotide-binding</keyword>
<dbReference type="OrthoDB" id="2018467at2759"/>
<dbReference type="Pfam" id="PF25019">
    <property type="entry name" value="LRR_R13L1-DRL21"/>
    <property type="match status" value="1"/>
</dbReference>
<dbReference type="GO" id="GO:0043531">
    <property type="term" value="F:ADP binding"/>
    <property type="evidence" value="ECO:0007669"/>
    <property type="project" value="InterPro"/>
</dbReference>
<feature type="domain" description="NB-ARC" evidence="6">
    <location>
        <begin position="170"/>
        <end position="341"/>
    </location>
</feature>
<dbReference type="InterPro" id="IPR036388">
    <property type="entry name" value="WH-like_DNA-bd_sf"/>
</dbReference>
<reference evidence="10 11" key="1">
    <citation type="journal article" date="2014" name="PLoS ONE">
        <title>Global Analysis of Gene Expression Profiles in Physic Nut (Jatropha curcas L.) Seedlings Exposed to Salt Stress.</title>
        <authorList>
            <person name="Zhang L."/>
            <person name="Zhang C."/>
            <person name="Wu P."/>
            <person name="Chen Y."/>
            <person name="Li M."/>
            <person name="Jiang H."/>
            <person name="Wu G."/>
        </authorList>
    </citation>
    <scope>NUCLEOTIDE SEQUENCE [LARGE SCALE GENOMIC DNA]</scope>
    <source>
        <strain evidence="11">cv. GZQX0401</strain>
        <tissue evidence="10">Young leaves</tissue>
    </source>
</reference>
<dbReference type="AlphaFoldDB" id="A0A067LG86"/>
<proteinExistence type="predicted"/>
<dbReference type="GO" id="GO:0005524">
    <property type="term" value="F:ATP binding"/>
    <property type="evidence" value="ECO:0007669"/>
    <property type="project" value="UniProtKB-KW"/>
</dbReference>
<dbReference type="Proteomes" id="UP000027138">
    <property type="component" value="Unassembled WGS sequence"/>
</dbReference>
<evidence type="ECO:0000259" key="8">
    <source>
        <dbReference type="Pfam" id="PF23559"/>
    </source>
</evidence>
<dbReference type="InterPro" id="IPR001611">
    <property type="entry name" value="Leu-rich_rpt"/>
</dbReference>
<feature type="domain" description="R13L1/DRL21-like LRR repeat region" evidence="9">
    <location>
        <begin position="710"/>
        <end position="845"/>
    </location>
</feature>
<dbReference type="Gene3D" id="1.10.8.430">
    <property type="entry name" value="Helical domain of apoptotic protease-activating factors"/>
    <property type="match status" value="1"/>
</dbReference>
<dbReference type="InterPro" id="IPR058922">
    <property type="entry name" value="WHD_DRP"/>
</dbReference>
<dbReference type="EMBL" id="KK914267">
    <property type="protein sequence ID" value="KDP43575.1"/>
    <property type="molecule type" value="Genomic_DNA"/>
</dbReference>
<dbReference type="GO" id="GO:0051707">
    <property type="term" value="P:response to other organism"/>
    <property type="evidence" value="ECO:0007669"/>
    <property type="project" value="UniProtKB-ARBA"/>
</dbReference>
<evidence type="ECO:0000256" key="4">
    <source>
        <dbReference type="ARBA" id="ARBA00022821"/>
    </source>
</evidence>
<dbReference type="Pfam" id="PF13855">
    <property type="entry name" value="LRR_8"/>
    <property type="match status" value="1"/>
</dbReference>
<dbReference type="FunFam" id="1.10.10.10:FF:000322">
    <property type="entry name" value="Probable disease resistance protein At1g63360"/>
    <property type="match status" value="1"/>
</dbReference>
<evidence type="ECO:0000256" key="5">
    <source>
        <dbReference type="ARBA" id="ARBA00022840"/>
    </source>
</evidence>
<name>A0A067LG86_JATCU</name>
<sequence length="919" mass="105489">MAEGVVFGIADEIITKLDSEAIQELSQLRGFKDEMEMLKAILHRIKAVVLDAEERSSRDTQIKAWLEMLKSAVFSVDDMLDDFYTEALRRQSLTGNRIGKELLLFFSHSNRLFYGLKMIRKVKRIKRRLCDIAESSERFHLETRLSETGIVSRQGKQSLSSLPERIIGRDTDMIKIIEFLLRSDYEEDLTIISITGVAGLGKTTLAQYAYNDEKVNTHFELKLWISVSDNFDVKLIVESILEKMTNERHKNFQMDILTALLREKISRKKYLIVLDDVWNEDTEKWLYLKGLLLGGAKGSKIMITTRLKKVAEIAHSILVHELRPLSENESWLFLKQMALEQGLELSLNLEAIGKEIVRKCEGIPLAIRTMGDLLLSKNTEAEWQSFKENELSRMGDSDILPALRMSYDNLPFYLKYCFAYCSIFPADYKIDVEMLIHLWMAQEYVEASDLNQSLENIGFEYFMDLLNRFFFQEVEKERWGTVKTCRMHDLMHDLATLVAGKESITLSVSHSGFLSERARHVSVVFDDDIVWDSLARFGGSMVRTLLFLSKRSSEFVEEQLHGIFSKFKNLRALYLHDQGIEMVPHSICRLKHLRYLDLSHNRVLDRLPISIGRLHNLQVLNLVFCYGLRELPNSIIRLQNLYVLKLDYCTKLEKLPQDIKKLVNLRHLGLYGCHGLTHIPGGIAQLTLLEKLSRFVAVKDNSASMRSSRLSELQGLNNLGGILEIVNLKYVKSAECRIANLREKQHLQVLILQWIPFGQHGYDLSGDDIDNEEMVLEGLRPHQNLKELVLYAYGGVRSPSWLASITNLESITFKNCPRITMMSKNENDNVQWQGLKNLRSVELKELPELASLPEGLQYVITLQRLTIGGCPKLISLPDWIANLTALQHLDISDCPQLSDICRNKGEGWPNIAHIPNIVV</sequence>
<keyword evidence="2" id="KW-0677">Repeat</keyword>
<dbReference type="PANTHER" id="PTHR36766">
    <property type="entry name" value="PLANT BROAD-SPECTRUM MILDEW RESISTANCE PROTEIN RPW8"/>
    <property type="match status" value="1"/>
</dbReference>
<evidence type="ECO:0000259" key="6">
    <source>
        <dbReference type="Pfam" id="PF00931"/>
    </source>
</evidence>
<dbReference type="InterPro" id="IPR042197">
    <property type="entry name" value="Apaf_helical"/>
</dbReference>
<gene>
    <name evidence="10" type="ORF">JCGZ_16862</name>
</gene>
<accession>A0A067LG86</accession>
<dbReference type="InterPro" id="IPR056789">
    <property type="entry name" value="LRR_R13L1-DRL21"/>
</dbReference>
<keyword evidence="5" id="KW-0067">ATP-binding</keyword>
<evidence type="ECO:0000256" key="1">
    <source>
        <dbReference type="ARBA" id="ARBA00022614"/>
    </source>
</evidence>
<dbReference type="SUPFAM" id="SSF52058">
    <property type="entry name" value="L domain-like"/>
    <property type="match status" value="1"/>
</dbReference>
<dbReference type="KEGG" id="jcu:105628830"/>
<dbReference type="InterPro" id="IPR002182">
    <property type="entry name" value="NB-ARC"/>
</dbReference>
<dbReference type="GO" id="GO:0006952">
    <property type="term" value="P:defense response"/>
    <property type="evidence" value="ECO:0007669"/>
    <property type="project" value="UniProtKB-KW"/>
</dbReference>
<evidence type="ECO:0000259" key="7">
    <source>
        <dbReference type="Pfam" id="PF18052"/>
    </source>
</evidence>
<dbReference type="FunFam" id="3.40.50.300:FF:001091">
    <property type="entry name" value="Probable disease resistance protein At1g61300"/>
    <property type="match status" value="1"/>
</dbReference>
<dbReference type="InterPro" id="IPR041118">
    <property type="entry name" value="Rx_N"/>
</dbReference>
<evidence type="ECO:0000256" key="2">
    <source>
        <dbReference type="ARBA" id="ARBA00022737"/>
    </source>
</evidence>
<dbReference type="PANTHER" id="PTHR36766:SF38">
    <property type="entry name" value="DISEASE RESISTANCE PROTEIN RGA3"/>
    <property type="match status" value="1"/>
</dbReference>
<dbReference type="Pfam" id="PF23559">
    <property type="entry name" value="WHD_DRP"/>
    <property type="match status" value="1"/>
</dbReference>
<dbReference type="Pfam" id="PF18052">
    <property type="entry name" value="Rx_N"/>
    <property type="match status" value="1"/>
</dbReference>
<organism evidence="10 11">
    <name type="scientific">Jatropha curcas</name>
    <name type="common">Barbados nut</name>
    <dbReference type="NCBI Taxonomy" id="180498"/>
    <lineage>
        <taxon>Eukaryota</taxon>
        <taxon>Viridiplantae</taxon>
        <taxon>Streptophyta</taxon>
        <taxon>Embryophyta</taxon>
        <taxon>Tracheophyta</taxon>
        <taxon>Spermatophyta</taxon>
        <taxon>Magnoliopsida</taxon>
        <taxon>eudicotyledons</taxon>
        <taxon>Gunneridae</taxon>
        <taxon>Pentapetalae</taxon>
        <taxon>rosids</taxon>
        <taxon>fabids</taxon>
        <taxon>Malpighiales</taxon>
        <taxon>Euphorbiaceae</taxon>
        <taxon>Crotonoideae</taxon>
        <taxon>Jatropheae</taxon>
        <taxon>Jatropha</taxon>
    </lineage>
</organism>
<dbReference type="Pfam" id="PF00931">
    <property type="entry name" value="NB-ARC"/>
    <property type="match status" value="1"/>
</dbReference>
<feature type="domain" description="Disease resistance N-terminal" evidence="7">
    <location>
        <begin position="13"/>
        <end position="94"/>
    </location>
</feature>
<dbReference type="Gene3D" id="1.10.10.10">
    <property type="entry name" value="Winged helix-like DNA-binding domain superfamily/Winged helix DNA-binding domain"/>
    <property type="match status" value="1"/>
</dbReference>
<keyword evidence="1" id="KW-0433">Leucine-rich repeat</keyword>
<keyword evidence="4" id="KW-0611">Plant defense</keyword>
<evidence type="ECO:0000259" key="9">
    <source>
        <dbReference type="Pfam" id="PF25019"/>
    </source>
</evidence>
<evidence type="ECO:0000313" key="11">
    <source>
        <dbReference type="Proteomes" id="UP000027138"/>
    </source>
</evidence>
<protein>
    <submittedName>
        <fullName evidence="10">Uncharacterized protein</fullName>
    </submittedName>
</protein>
<dbReference type="Gene3D" id="3.80.10.10">
    <property type="entry name" value="Ribonuclease Inhibitor"/>
    <property type="match status" value="2"/>
</dbReference>
<dbReference type="STRING" id="180498.A0A067LG86"/>
<evidence type="ECO:0000256" key="3">
    <source>
        <dbReference type="ARBA" id="ARBA00022741"/>
    </source>
</evidence>
<feature type="domain" description="Disease resistance protein winged helix" evidence="8">
    <location>
        <begin position="423"/>
        <end position="495"/>
    </location>
</feature>
<evidence type="ECO:0000313" key="10">
    <source>
        <dbReference type="EMBL" id="KDP43575.1"/>
    </source>
</evidence>
<dbReference type="Gene3D" id="3.40.50.300">
    <property type="entry name" value="P-loop containing nucleotide triphosphate hydrolases"/>
    <property type="match status" value="1"/>
</dbReference>
<keyword evidence="11" id="KW-1185">Reference proteome</keyword>
<dbReference type="InterPro" id="IPR032675">
    <property type="entry name" value="LRR_dom_sf"/>
</dbReference>
<dbReference type="InterPro" id="IPR027417">
    <property type="entry name" value="P-loop_NTPase"/>
</dbReference>